<organism evidence="4">
    <name type="scientific">Tuwongella immobilis</name>
    <dbReference type="NCBI Taxonomy" id="692036"/>
    <lineage>
        <taxon>Bacteria</taxon>
        <taxon>Pseudomonadati</taxon>
        <taxon>Planctomycetota</taxon>
        <taxon>Planctomycetia</taxon>
        <taxon>Gemmatales</taxon>
        <taxon>Gemmataceae</taxon>
        <taxon>Tuwongella</taxon>
    </lineage>
</organism>
<dbReference type="Proteomes" id="UP000464378">
    <property type="component" value="Chromosome"/>
</dbReference>
<accession>A0A6C2YRM6</accession>
<dbReference type="KEGG" id="tim:GMBLW1_01410"/>
<dbReference type="InParanoid" id="A0A6C2YRM6"/>
<sequence>MSVGIRAWMVALAVLPWLGGCASDSASRNKSCLPCQAATVMPPVSNLYVIGFGDVLTVGVIDGQETLRESMIDEEGRFDLGELGRVRLEGQTILQASHTLGQVMKLPPERISLHVSEHGRGMIIVLGPAEGVQRLVPYRGPESILDFLRRIDSMRLCVALRTIHVVRPNVALGKAPEIFAVSVPKILEDDDSEQNLRLEPFDRVVIGTTWRAELLELMPPWARSLLLQTCKRCGIEPAQPPAAPLSVPTAVPTGVR</sequence>
<dbReference type="PANTHER" id="PTHR33619:SF3">
    <property type="entry name" value="POLYSACCHARIDE EXPORT PROTEIN GFCE-RELATED"/>
    <property type="match status" value="1"/>
</dbReference>
<dbReference type="AlphaFoldDB" id="A0A6C2YRM6"/>
<protein>
    <submittedName>
        <fullName evidence="4">Polysaccharide export protein:: Poly_export</fullName>
    </submittedName>
</protein>
<evidence type="ECO:0000256" key="2">
    <source>
        <dbReference type="SAM" id="SignalP"/>
    </source>
</evidence>
<evidence type="ECO:0000256" key="1">
    <source>
        <dbReference type="ARBA" id="ARBA00022729"/>
    </source>
</evidence>
<dbReference type="PROSITE" id="PS51257">
    <property type="entry name" value="PROKAR_LIPOPROTEIN"/>
    <property type="match status" value="1"/>
</dbReference>
<feature type="domain" description="Polysaccharide export protein N-terminal" evidence="3">
    <location>
        <begin position="44"/>
        <end position="102"/>
    </location>
</feature>
<feature type="chain" id="PRO_5036172832" evidence="2">
    <location>
        <begin position="23"/>
        <end position="256"/>
    </location>
</feature>
<feature type="signal peptide" evidence="2">
    <location>
        <begin position="1"/>
        <end position="22"/>
    </location>
</feature>
<keyword evidence="5" id="KW-1185">Reference proteome</keyword>
<evidence type="ECO:0000259" key="3">
    <source>
        <dbReference type="Pfam" id="PF02563"/>
    </source>
</evidence>
<dbReference type="EMBL" id="LR593887">
    <property type="protein sequence ID" value="VTS05005.1"/>
    <property type="molecule type" value="Genomic_DNA"/>
</dbReference>
<evidence type="ECO:0000313" key="5">
    <source>
        <dbReference type="Proteomes" id="UP000464378"/>
    </source>
</evidence>
<dbReference type="InterPro" id="IPR003715">
    <property type="entry name" value="Poly_export_N"/>
</dbReference>
<gene>
    <name evidence="4" type="ORF">GMBLW1_01410</name>
</gene>
<name>A0A6C2YRM6_9BACT</name>
<dbReference type="EMBL" id="LR586016">
    <property type="protein sequence ID" value="VIP03819.1"/>
    <property type="molecule type" value="Genomic_DNA"/>
</dbReference>
<keyword evidence="1 2" id="KW-0732">Signal</keyword>
<reference evidence="4" key="1">
    <citation type="submission" date="2019-04" db="EMBL/GenBank/DDBJ databases">
        <authorList>
            <consortium name="Science for Life Laboratories"/>
        </authorList>
    </citation>
    <scope>NUCLEOTIDE SEQUENCE</scope>
    <source>
        <strain evidence="4">MBLW1</strain>
    </source>
</reference>
<evidence type="ECO:0000313" key="4">
    <source>
        <dbReference type="EMBL" id="VIP03819.1"/>
    </source>
</evidence>
<dbReference type="InterPro" id="IPR049712">
    <property type="entry name" value="Poly_export"/>
</dbReference>
<proteinExistence type="predicted"/>
<dbReference type="GO" id="GO:0015159">
    <property type="term" value="F:polysaccharide transmembrane transporter activity"/>
    <property type="evidence" value="ECO:0007669"/>
    <property type="project" value="InterPro"/>
</dbReference>
<dbReference type="PANTHER" id="PTHR33619">
    <property type="entry name" value="POLYSACCHARIDE EXPORT PROTEIN GFCE-RELATED"/>
    <property type="match status" value="1"/>
</dbReference>
<dbReference type="Pfam" id="PF02563">
    <property type="entry name" value="Poly_export"/>
    <property type="match status" value="1"/>
</dbReference>
<dbReference type="RefSeq" id="WP_162658973.1">
    <property type="nucleotide sequence ID" value="NZ_LR593887.1"/>
</dbReference>